<dbReference type="InterPro" id="IPR013249">
    <property type="entry name" value="RNA_pol_sigma70_r4_t2"/>
</dbReference>
<feature type="domain" description="RNA polymerase sigma-70 region 2" evidence="5">
    <location>
        <begin position="27"/>
        <end position="94"/>
    </location>
</feature>
<dbReference type="PANTHER" id="PTHR43133">
    <property type="entry name" value="RNA POLYMERASE ECF-TYPE SIGMA FACTO"/>
    <property type="match status" value="1"/>
</dbReference>
<keyword evidence="8" id="KW-1185">Reference proteome</keyword>
<dbReference type="Proteomes" id="UP000194841">
    <property type="component" value="Unassembled WGS sequence"/>
</dbReference>
<dbReference type="GO" id="GO:0016987">
    <property type="term" value="F:sigma factor activity"/>
    <property type="evidence" value="ECO:0007669"/>
    <property type="project" value="UniProtKB-KW"/>
</dbReference>
<dbReference type="SUPFAM" id="SSF88659">
    <property type="entry name" value="Sigma3 and sigma4 domains of RNA polymerase sigma factors"/>
    <property type="match status" value="1"/>
</dbReference>
<dbReference type="GO" id="GO:0006352">
    <property type="term" value="P:DNA-templated transcription initiation"/>
    <property type="evidence" value="ECO:0007669"/>
    <property type="project" value="InterPro"/>
</dbReference>
<dbReference type="OrthoDB" id="9784272at2"/>
<evidence type="ECO:0000256" key="3">
    <source>
        <dbReference type="ARBA" id="ARBA00023082"/>
    </source>
</evidence>
<keyword evidence="4" id="KW-0804">Transcription</keyword>
<comment type="caution">
    <text evidence="7">The sequence shown here is derived from an EMBL/GenBank/DDBJ whole genome shotgun (WGS) entry which is preliminary data.</text>
</comment>
<dbReference type="InterPro" id="IPR039425">
    <property type="entry name" value="RNA_pol_sigma-70-like"/>
</dbReference>
<dbReference type="Pfam" id="PF04542">
    <property type="entry name" value="Sigma70_r2"/>
    <property type="match status" value="1"/>
</dbReference>
<dbReference type="PANTHER" id="PTHR43133:SF53">
    <property type="entry name" value="ECF RNA POLYMERASE SIGMA-E FACTOR"/>
    <property type="match status" value="1"/>
</dbReference>
<proteinExistence type="inferred from homology"/>
<name>A0A2C9ZZB5_PSEDV</name>
<evidence type="ECO:0000256" key="4">
    <source>
        <dbReference type="ARBA" id="ARBA00023163"/>
    </source>
</evidence>
<dbReference type="SUPFAM" id="SSF88946">
    <property type="entry name" value="Sigma2 domain of RNA polymerase sigma factors"/>
    <property type="match status" value="1"/>
</dbReference>
<dbReference type="Gene3D" id="1.10.1740.10">
    <property type="match status" value="1"/>
</dbReference>
<evidence type="ECO:0000256" key="2">
    <source>
        <dbReference type="ARBA" id="ARBA00023015"/>
    </source>
</evidence>
<evidence type="ECO:0000313" key="7">
    <source>
        <dbReference type="EMBL" id="OUL56111.1"/>
    </source>
</evidence>
<keyword evidence="2" id="KW-0805">Transcription regulation</keyword>
<dbReference type="RefSeq" id="WP_086745624.1">
    <property type="nucleotide sequence ID" value="NZ_MWPV01000007.1"/>
</dbReference>
<dbReference type="InterPro" id="IPR013324">
    <property type="entry name" value="RNA_pol_sigma_r3/r4-like"/>
</dbReference>
<dbReference type="EMBL" id="MWPV01000007">
    <property type="protein sequence ID" value="OUL56111.1"/>
    <property type="molecule type" value="Genomic_DNA"/>
</dbReference>
<keyword evidence="3" id="KW-0731">Sigma factor</keyword>
<dbReference type="Gene3D" id="1.10.10.10">
    <property type="entry name" value="Winged helix-like DNA-binding domain superfamily/Winged helix DNA-binding domain"/>
    <property type="match status" value="1"/>
</dbReference>
<evidence type="ECO:0000259" key="6">
    <source>
        <dbReference type="Pfam" id="PF08281"/>
    </source>
</evidence>
<feature type="domain" description="RNA polymerase sigma factor 70 region 4 type 2" evidence="6">
    <location>
        <begin position="118"/>
        <end position="166"/>
    </location>
</feature>
<evidence type="ECO:0000313" key="8">
    <source>
        <dbReference type="Proteomes" id="UP000194841"/>
    </source>
</evidence>
<dbReference type="AlphaFoldDB" id="A0A2C9ZZB5"/>
<gene>
    <name evidence="7" type="ORF">B1199_18485</name>
</gene>
<dbReference type="InterPro" id="IPR007627">
    <property type="entry name" value="RNA_pol_sigma70_r2"/>
</dbReference>
<dbReference type="NCBIfam" id="TIGR02937">
    <property type="entry name" value="sigma70-ECF"/>
    <property type="match status" value="1"/>
</dbReference>
<reference evidence="7 8" key="1">
    <citation type="submission" date="2017-02" db="EMBL/GenBank/DDBJ databases">
        <title>Pseudoalteromonas ulvae TC14 Genome.</title>
        <authorList>
            <person name="Molmeret M."/>
        </authorList>
    </citation>
    <scope>NUCLEOTIDE SEQUENCE [LARGE SCALE GENOMIC DNA]</scope>
    <source>
        <strain evidence="7">TC14</strain>
    </source>
</reference>
<sequence length="177" mass="20990">MQKFNEEQLVILAQDALPYDASFYQRLVKPYVTQLRGYCARLLNDQHEGEDAAQEVLIKILLNLKSFEWQQSFRSWMYKIAHNECIDRIRKNSRVSFDDEFNLEDIHIESKPQDMQHLLASIMEQLSWLDRNIMLLRYRSGLEFSEIAQIVGLKLSAVKMRHTRVLDFLNQRISSSH</sequence>
<protein>
    <submittedName>
        <fullName evidence="7">RNA polymerase subunit sigma</fullName>
    </submittedName>
</protein>
<dbReference type="Pfam" id="PF08281">
    <property type="entry name" value="Sigma70_r4_2"/>
    <property type="match status" value="1"/>
</dbReference>
<evidence type="ECO:0000259" key="5">
    <source>
        <dbReference type="Pfam" id="PF04542"/>
    </source>
</evidence>
<dbReference type="InterPro" id="IPR013325">
    <property type="entry name" value="RNA_pol_sigma_r2"/>
</dbReference>
<organism evidence="7 8">
    <name type="scientific">Pseudoalteromonas ulvae</name>
    <dbReference type="NCBI Taxonomy" id="107327"/>
    <lineage>
        <taxon>Bacteria</taxon>
        <taxon>Pseudomonadati</taxon>
        <taxon>Pseudomonadota</taxon>
        <taxon>Gammaproteobacteria</taxon>
        <taxon>Alteromonadales</taxon>
        <taxon>Pseudoalteromonadaceae</taxon>
        <taxon>Pseudoalteromonas</taxon>
    </lineage>
</organism>
<accession>A0A2C9ZZB5</accession>
<evidence type="ECO:0000256" key="1">
    <source>
        <dbReference type="ARBA" id="ARBA00010641"/>
    </source>
</evidence>
<dbReference type="InterPro" id="IPR036388">
    <property type="entry name" value="WH-like_DNA-bd_sf"/>
</dbReference>
<comment type="similarity">
    <text evidence="1">Belongs to the sigma-70 factor family. ECF subfamily.</text>
</comment>
<dbReference type="GO" id="GO:0003677">
    <property type="term" value="F:DNA binding"/>
    <property type="evidence" value="ECO:0007669"/>
    <property type="project" value="InterPro"/>
</dbReference>
<dbReference type="InterPro" id="IPR014284">
    <property type="entry name" value="RNA_pol_sigma-70_dom"/>
</dbReference>